<sequence>MSLHYQKHAKEVVERFQKMLTDDQVEVITEEHFQELETLITAALGVVHSEVSHKAAKSLEKVAKDLRQEANEAD</sequence>
<dbReference type="KEGG" id="tcx:Tcr_1832"/>
<dbReference type="OrthoDB" id="5616525at2"/>
<reference evidence="1" key="1">
    <citation type="submission" date="2006-07" db="EMBL/GenBank/DDBJ databases">
        <title>Complete sequence of Thiomicrospira crunogena XCL-2.</title>
        <authorList>
            <consortium name="US DOE Joint Genome Institute"/>
            <person name="Copeland A."/>
            <person name="Lucas S."/>
            <person name="Lapidus A."/>
            <person name="Barry K."/>
            <person name="Detter J.C."/>
            <person name="Glavina del Rio T."/>
            <person name="Hammon N."/>
            <person name="Israni S."/>
            <person name="Dalin E."/>
            <person name="Tice H."/>
            <person name="Pitluck S."/>
            <person name="Chain P."/>
            <person name="Malfatti S."/>
            <person name="Shin M."/>
            <person name="Vergez L."/>
            <person name="Schmutz J."/>
            <person name="Larimer F."/>
            <person name="Land M."/>
            <person name="Hauser L."/>
            <person name="Kyrpides N."/>
            <person name="Lykidis A."/>
            <person name="Scott K.M."/>
            <person name="Sievert S."/>
            <person name="Kerfeld C."/>
            <person name="Freyermuth S."/>
            <person name="Dobrinski K."/>
            <person name="Boller A."/>
            <person name="Fitzpatrick K."/>
            <person name="Thoma P."/>
            <person name="Moore J."/>
            <person name="Richardson P."/>
        </authorList>
    </citation>
    <scope>NUCLEOTIDE SEQUENCE</scope>
    <source>
        <strain evidence="1">XCL-2</strain>
    </source>
</reference>
<dbReference type="HOGENOM" id="CLU_2686635_0_0_6"/>
<gene>
    <name evidence="1" type="ordered locus">Tcr_1832</name>
</gene>
<evidence type="ECO:0000313" key="1">
    <source>
        <dbReference type="EMBL" id="ABB42424.1"/>
    </source>
</evidence>
<accession>Q31EJ9</accession>
<dbReference type="AlphaFoldDB" id="Q31EJ9"/>
<name>Q31EJ9_HYDCU</name>
<organism evidence="1">
    <name type="scientific">Hydrogenovibrio crunogenus (strain DSM 25203 / XCL-2)</name>
    <name type="common">Thiomicrospira crunogena</name>
    <dbReference type="NCBI Taxonomy" id="317025"/>
    <lineage>
        <taxon>Bacteria</taxon>
        <taxon>Pseudomonadati</taxon>
        <taxon>Pseudomonadota</taxon>
        <taxon>Gammaproteobacteria</taxon>
        <taxon>Thiotrichales</taxon>
        <taxon>Piscirickettsiaceae</taxon>
        <taxon>Hydrogenovibrio</taxon>
    </lineage>
</organism>
<proteinExistence type="predicted"/>
<dbReference type="STRING" id="317025.Tcr_1832"/>
<protein>
    <submittedName>
        <fullName evidence="1">Uncharacterized protein</fullName>
    </submittedName>
</protein>
<dbReference type="EMBL" id="CP000109">
    <property type="protein sequence ID" value="ABB42424.1"/>
    <property type="molecule type" value="Genomic_DNA"/>
</dbReference>